<dbReference type="RefSeq" id="WP_147139468.1">
    <property type="nucleotide sequence ID" value="NZ_BAABIJ010000002.1"/>
</dbReference>
<protein>
    <submittedName>
        <fullName evidence="2">Uncharacterized protein</fullName>
    </submittedName>
</protein>
<evidence type="ECO:0000313" key="3">
    <source>
        <dbReference type="Proteomes" id="UP000321617"/>
    </source>
</evidence>
<evidence type="ECO:0000256" key="1">
    <source>
        <dbReference type="SAM" id="SignalP"/>
    </source>
</evidence>
<proteinExistence type="predicted"/>
<feature type="chain" id="PRO_5039408755" evidence="1">
    <location>
        <begin position="20"/>
        <end position="362"/>
    </location>
</feature>
<dbReference type="OrthoDB" id="5173041at2"/>
<gene>
    <name evidence="2" type="ORF">LX16_3141</name>
</gene>
<feature type="signal peptide" evidence="1">
    <location>
        <begin position="1"/>
        <end position="19"/>
    </location>
</feature>
<dbReference type="PROSITE" id="PS51257">
    <property type="entry name" value="PROKAR_LIPOPROTEIN"/>
    <property type="match status" value="1"/>
</dbReference>
<dbReference type="EMBL" id="VLLL01000006">
    <property type="protein sequence ID" value="TWJ12384.1"/>
    <property type="molecule type" value="Genomic_DNA"/>
</dbReference>
<evidence type="ECO:0000313" key="2">
    <source>
        <dbReference type="EMBL" id="TWJ12384.1"/>
    </source>
</evidence>
<accession>A0A562V3D0</accession>
<dbReference type="AlphaFoldDB" id="A0A562V3D0"/>
<keyword evidence="3" id="KW-1185">Reference proteome</keyword>
<keyword evidence="1" id="KW-0732">Signal</keyword>
<comment type="caution">
    <text evidence="2">The sequence shown here is derived from an EMBL/GenBank/DDBJ whole genome shotgun (WGS) entry which is preliminary data.</text>
</comment>
<sequence length="362" mass="38485">MSRKTTVALSALVLLTATACGPSATFGGFETEAEAVIAEAMRDLATRPALHVTGDIPIMGGRSLSMGTFTATTLANGTSWAEFTNGGASGGMMSLPDGSTHVKAESAFWEAEAYSAEAAERFVPEWVTVNPTEWPHFGALFDPDTIGLQVFDEMAEAVESDLPEPTEADGIEVLTWDVSGGTVTITAQSPHRLVAVEEVMLSISTMDSGASFTGTVSIAPAPDDEVDAMREGVATALEGMTMPYTSTDTEMTMSDEWVECGGLIDCALGASSRVEFDTGHFPEGVEVVFTGMVEMDGLGTETCTESKALNEPDDLDFRCAVHFDDAEAGREYQYGWGFFANSFGRYAFDAEAMWESIAPGFD</sequence>
<reference evidence="2 3" key="1">
    <citation type="journal article" date="2013" name="Stand. Genomic Sci.">
        <title>Genomic Encyclopedia of Type Strains, Phase I: The one thousand microbial genomes (KMG-I) project.</title>
        <authorList>
            <person name="Kyrpides N.C."/>
            <person name="Woyke T."/>
            <person name="Eisen J.A."/>
            <person name="Garrity G."/>
            <person name="Lilburn T.G."/>
            <person name="Beck B.J."/>
            <person name="Whitman W.B."/>
            <person name="Hugenholtz P."/>
            <person name="Klenk H.P."/>
        </authorList>
    </citation>
    <scope>NUCLEOTIDE SEQUENCE [LARGE SCALE GENOMIC DNA]</scope>
    <source>
        <strain evidence="2 3">DSM 45044</strain>
    </source>
</reference>
<organism evidence="2 3">
    <name type="scientific">Stackebrandtia albiflava</name>
    <dbReference type="NCBI Taxonomy" id="406432"/>
    <lineage>
        <taxon>Bacteria</taxon>
        <taxon>Bacillati</taxon>
        <taxon>Actinomycetota</taxon>
        <taxon>Actinomycetes</taxon>
        <taxon>Glycomycetales</taxon>
        <taxon>Glycomycetaceae</taxon>
        <taxon>Stackebrandtia</taxon>
    </lineage>
</organism>
<name>A0A562V3D0_9ACTN</name>
<dbReference type="Proteomes" id="UP000321617">
    <property type="component" value="Unassembled WGS sequence"/>
</dbReference>